<evidence type="ECO:0000256" key="23">
    <source>
        <dbReference type="ARBA" id="ARBA00044969"/>
    </source>
</evidence>
<dbReference type="GO" id="GO:0000112">
    <property type="term" value="C:nucleotide-excision repair factor 3 complex"/>
    <property type="evidence" value="ECO:0007669"/>
    <property type="project" value="UniProtKB-ARBA"/>
</dbReference>
<keyword evidence="20" id="KW-0413">Isomerase</keyword>
<dbReference type="SMART" id="SM01403">
    <property type="entry name" value="Ribosomal_S10"/>
    <property type="match status" value="1"/>
</dbReference>
<dbReference type="InterPro" id="IPR006555">
    <property type="entry name" value="ATP-dep_Helicase_C"/>
</dbReference>
<evidence type="ECO:0000313" key="27">
    <source>
        <dbReference type="EMBL" id="KAG2216714.1"/>
    </source>
</evidence>
<dbReference type="InterPro" id="IPR027486">
    <property type="entry name" value="Ribosomal_uS10_dom"/>
</dbReference>
<comment type="similarity">
    <text evidence="4">Belongs to the universal ribosomal protein uS10 family.</text>
</comment>
<dbReference type="Pfam" id="PF13307">
    <property type="entry name" value="Helicase_C_2"/>
    <property type="match status" value="1"/>
</dbReference>
<dbReference type="InterPro" id="IPR010614">
    <property type="entry name" value="RAD3-like_helicase_DEAD"/>
</dbReference>
<dbReference type="PRINTS" id="PR00852">
    <property type="entry name" value="XRODRMPGMNTD"/>
</dbReference>
<keyword evidence="17" id="KW-0411">Iron-sulfur</keyword>
<organism evidence="27 28">
    <name type="scientific">Circinella minor</name>
    <dbReference type="NCBI Taxonomy" id="1195481"/>
    <lineage>
        <taxon>Eukaryota</taxon>
        <taxon>Fungi</taxon>
        <taxon>Fungi incertae sedis</taxon>
        <taxon>Mucoromycota</taxon>
        <taxon>Mucoromycotina</taxon>
        <taxon>Mucoromycetes</taxon>
        <taxon>Mucorales</taxon>
        <taxon>Lichtheimiaceae</taxon>
        <taxon>Circinella</taxon>
    </lineage>
</organism>
<evidence type="ECO:0000256" key="4">
    <source>
        <dbReference type="ARBA" id="ARBA00007102"/>
    </source>
</evidence>
<reference evidence="27 28" key="1">
    <citation type="submission" date="2020-12" db="EMBL/GenBank/DDBJ databases">
        <title>Metabolic potential, ecology and presence of endohyphal bacteria is reflected in genomic diversity of Mucoromycotina.</title>
        <authorList>
            <person name="Muszewska A."/>
            <person name="Okrasinska A."/>
            <person name="Steczkiewicz K."/>
            <person name="Drgas O."/>
            <person name="Orlowska M."/>
            <person name="Perlinska-Lenart U."/>
            <person name="Aleksandrzak-Piekarczyk T."/>
            <person name="Szatraj K."/>
            <person name="Zielenkiewicz U."/>
            <person name="Pilsyk S."/>
            <person name="Malc E."/>
            <person name="Mieczkowski P."/>
            <person name="Kruszewska J.S."/>
            <person name="Biernat P."/>
            <person name="Pawlowska J."/>
        </authorList>
    </citation>
    <scope>NUCLEOTIDE SEQUENCE [LARGE SCALE GENOMIC DNA]</scope>
    <source>
        <strain evidence="27 28">CBS 142.35</strain>
    </source>
</reference>
<dbReference type="Pfam" id="PF01406">
    <property type="entry name" value="tRNA-synt_1e"/>
    <property type="match status" value="1"/>
</dbReference>
<evidence type="ECO:0000256" key="25">
    <source>
        <dbReference type="SAM" id="MobiDB-lite"/>
    </source>
</evidence>
<gene>
    <name evidence="27" type="ORF">INT45_005667</name>
</gene>
<keyword evidence="6" id="KW-0004">4Fe-4S</keyword>
<keyword evidence="7" id="KW-0436">Ligase</keyword>
<evidence type="ECO:0000259" key="26">
    <source>
        <dbReference type="PROSITE" id="PS51193"/>
    </source>
</evidence>
<keyword evidence="13" id="KW-0862">Zinc</keyword>
<dbReference type="PROSITE" id="PS51193">
    <property type="entry name" value="HELICASE_ATP_BIND_2"/>
    <property type="match status" value="1"/>
</dbReference>
<dbReference type="NCBIfam" id="TIGR01046">
    <property type="entry name" value="uS10_euk_arch"/>
    <property type="match status" value="1"/>
</dbReference>
<dbReference type="InterPro" id="IPR014729">
    <property type="entry name" value="Rossmann-like_a/b/a_fold"/>
</dbReference>
<dbReference type="NCBIfam" id="TIGR00435">
    <property type="entry name" value="cysS"/>
    <property type="match status" value="1"/>
</dbReference>
<evidence type="ECO:0000256" key="20">
    <source>
        <dbReference type="ARBA" id="ARBA00023235"/>
    </source>
</evidence>
<accession>A0A8H7VJD4</accession>
<dbReference type="Pfam" id="PF06777">
    <property type="entry name" value="HBB"/>
    <property type="match status" value="1"/>
</dbReference>
<dbReference type="SUPFAM" id="SSF47323">
    <property type="entry name" value="Anticodon-binding domain of a subclass of class I aminoacyl-tRNA synthetases"/>
    <property type="match status" value="1"/>
</dbReference>
<dbReference type="InterPro" id="IPR001945">
    <property type="entry name" value="RAD3/XPD"/>
</dbReference>
<dbReference type="InterPro" id="IPR032678">
    <property type="entry name" value="tRNA-synt_1_cat_dom"/>
</dbReference>
<dbReference type="InterPro" id="IPR006554">
    <property type="entry name" value="Helicase-like_DEXD_c2"/>
</dbReference>
<dbReference type="InterPro" id="IPR010643">
    <property type="entry name" value="HBB"/>
</dbReference>
<keyword evidence="22" id="KW-0687">Ribonucleoprotein</keyword>
<dbReference type="InterPro" id="IPR027417">
    <property type="entry name" value="P-loop_NTPase"/>
</dbReference>
<keyword evidence="18" id="KW-0238">DNA-binding</keyword>
<dbReference type="Gene3D" id="1.20.120.1910">
    <property type="entry name" value="Cysteine-tRNA ligase, C-terminal anti-codon recognition domain"/>
    <property type="match status" value="1"/>
</dbReference>
<keyword evidence="16" id="KW-0408">Iron</keyword>
<evidence type="ECO:0000256" key="19">
    <source>
        <dbReference type="ARBA" id="ARBA00023204"/>
    </source>
</evidence>
<keyword evidence="11" id="KW-0378">Hydrolase</keyword>
<evidence type="ECO:0000256" key="5">
    <source>
        <dbReference type="ARBA" id="ARBA00009146"/>
    </source>
</evidence>
<evidence type="ECO:0000256" key="12">
    <source>
        <dbReference type="ARBA" id="ARBA00022806"/>
    </source>
</evidence>
<dbReference type="InterPro" id="IPR036838">
    <property type="entry name" value="Ribosomal_uS10_dom_sf"/>
</dbReference>
<comment type="subcellular location">
    <subcellularLocation>
        <location evidence="3">Nucleus</location>
    </subcellularLocation>
</comment>
<evidence type="ECO:0000256" key="3">
    <source>
        <dbReference type="ARBA" id="ARBA00004123"/>
    </source>
</evidence>
<dbReference type="InterPro" id="IPR002464">
    <property type="entry name" value="DNA/RNA_helicase_DEAH_CS"/>
</dbReference>
<dbReference type="InterPro" id="IPR015803">
    <property type="entry name" value="Cys-tRNA-ligase"/>
</dbReference>
<comment type="catalytic activity">
    <reaction evidence="24">
        <text>ATP + H2O = ADP + phosphate + H(+)</text>
        <dbReference type="Rhea" id="RHEA:13065"/>
        <dbReference type="ChEBI" id="CHEBI:15377"/>
        <dbReference type="ChEBI" id="CHEBI:15378"/>
        <dbReference type="ChEBI" id="CHEBI:30616"/>
        <dbReference type="ChEBI" id="CHEBI:43474"/>
        <dbReference type="ChEBI" id="CHEBI:456216"/>
        <dbReference type="EC" id="5.6.2.3"/>
    </reaction>
</comment>
<dbReference type="Gene3D" id="3.30.70.600">
    <property type="entry name" value="Ribosomal protein S10 domain"/>
    <property type="match status" value="1"/>
</dbReference>
<evidence type="ECO:0000313" key="28">
    <source>
        <dbReference type="Proteomes" id="UP000646827"/>
    </source>
</evidence>
<comment type="cofactor">
    <cofactor evidence="2">
        <name>[4Fe-4S] cluster</name>
        <dbReference type="ChEBI" id="CHEBI:49883"/>
    </cofactor>
</comment>
<evidence type="ECO:0000256" key="9">
    <source>
        <dbReference type="ARBA" id="ARBA00022741"/>
    </source>
</evidence>
<keyword evidence="21" id="KW-0539">Nucleus</keyword>
<feature type="domain" description="Helicase ATP-binding" evidence="26">
    <location>
        <begin position="81"/>
        <end position="384"/>
    </location>
</feature>
<evidence type="ECO:0000256" key="21">
    <source>
        <dbReference type="ARBA" id="ARBA00023242"/>
    </source>
</evidence>
<dbReference type="OrthoDB" id="272481at2759"/>
<evidence type="ECO:0000256" key="22">
    <source>
        <dbReference type="ARBA" id="ARBA00023274"/>
    </source>
</evidence>
<protein>
    <recommendedName>
        <fullName evidence="23">DNA 5'-3' helicase</fullName>
        <ecNumber evidence="23">5.6.2.3</ecNumber>
    </recommendedName>
</protein>
<dbReference type="GO" id="GO:0006366">
    <property type="term" value="P:transcription by RNA polymerase II"/>
    <property type="evidence" value="ECO:0007669"/>
    <property type="project" value="TreeGrafter"/>
</dbReference>
<dbReference type="SUPFAM" id="SSF52374">
    <property type="entry name" value="Nucleotidylyl transferase"/>
    <property type="match status" value="1"/>
</dbReference>
<dbReference type="Gene3D" id="3.40.50.300">
    <property type="entry name" value="P-loop containing nucleotide triphosphate hydrolases"/>
    <property type="match status" value="2"/>
</dbReference>
<dbReference type="NCBIfam" id="TIGR00604">
    <property type="entry name" value="rad3"/>
    <property type="match status" value="1"/>
</dbReference>
<evidence type="ECO:0000256" key="11">
    <source>
        <dbReference type="ARBA" id="ARBA00022801"/>
    </source>
</evidence>
<dbReference type="GO" id="GO:0043139">
    <property type="term" value="F:5'-3' DNA helicase activity"/>
    <property type="evidence" value="ECO:0007669"/>
    <property type="project" value="UniProtKB-EC"/>
</dbReference>
<dbReference type="InterPro" id="IPR001848">
    <property type="entry name" value="Ribosomal_uS10"/>
</dbReference>
<dbReference type="GO" id="GO:0006289">
    <property type="term" value="P:nucleotide-excision repair"/>
    <property type="evidence" value="ECO:0007669"/>
    <property type="project" value="InterPro"/>
</dbReference>
<dbReference type="EMBL" id="JAEPRB010000368">
    <property type="protein sequence ID" value="KAG2216714.1"/>
    <property type="molecule type" value="Genomic_DNA"/>
</dbReference>
<dbReference type="GO" id="GO:0015935">
    <property type="term" value="C:small ribosomal subunit"/>
    <property type="evidence" value="ECO:0007669"/>
    <property type="project" value="InterPro"/>
</dbReference>
<dbReference type="Gene3D" id="3.40.50.620">
    <property type="entry name" value="HUPs"/>
    <property type="match status" value="2"/>
</dbReference>
<comment type="similarity">
    <text evidence="5">Belongs to the helicase family. RAD3/XPD subfamily.</text>
</comment>
<dbReference type="InterPro" id="IPR045028">
    <property type="entry name" value="DinG/Rad3-like"/>
</dbReference>
<evidence type="ECO:0000256" key="16">
    <source>
        <dbReference type="ARBA" id="ARBA00023004"/>
    </source>
</evidence>
<evidence type="ECO:0000256" key="7">
    <source>
        <dbReference type="ARBA" id="ARBA00022598"/>
    </source>
</evidence>
<name>A0A8H7VJD4_9FUNG</name>
<dbReference type="PROSITE" id="PS00690">
    <property type="entry name" value="DEAH_ATP_HELICASE"/>
    <property type="match status" value="1"/>
</dbReference>
<keyword evidence="15" id="KW-0689">Ribosomal protein</keyword>
<dbReference type="GO" id="GO:0006423">
    <property type="term" value="P:cysteinyl-tRNA aminoacylation"/>
    <property type="evidence" value="ECO:0007669"/>
    <property type="project" value="InterPro"/>
</dbReference>
<dbReference type="PANTHER" id="PTHR11472:SF1">
    <property type="entry name" value="GENERAL TRANSCRIPTION AND DNA REPAIR FACTOR IIH HELICASE SUBUNIT XPD"/>
    <property type="match status" value="1"/>
</dbReference>
<proteinExistence type="inferred from homology"/>
<evidence type="ECO:0000256" key="10">
    <source>
        <dbReference type="ARBA" id="ARBA00022763"/>
    </source>
</evidence>
<comment type="cofactor">
    <cofactor evidence="1">
        <name>Zn(2+)</name>
        <dbReference type="ChEBI" id="CHEBI:29105"/>
    </cofactor>
</comment>
<evidence type="ECO:0000256" key="8">
    <source>
        <dbReference type="ARBA" id="ARBA00022723"/>
    </source>
</evidence>
<dbReference type="SMART" id="SM00491">
    <property type="entry name" value="HELICc2"/>
    <property type="match status" value="1"/>
</dbReference>
<dbReference type="InterPro" id="IPR005729">
    <property type="entry name" value="Ribosomal_uS10_euk/arc"/>
</dbReference>
<keyword evidence="28" id="KW-1185">Reference proteome</keyword>
<comment type="caution">
    <text evidence="27">The sequence shown here is derived from an EMBL/GenBank/DDBJ whole genome shotgun (WGS) entry which is preliminary data.</text>
</comment>
<dbReference type="PANTHER" id="PTHR11472">
    <property type="entry name" value="DNA REPAIR DEAD HELICASE RAD3/XP-D SUBFAMILY MEMBER"/>
    <property type="match status" value="1"/>
</dbReference>
<feature type="compositionally biased region" description="Basic and acidic residues" evidence="25">
    <location>
        <begin position="1580"/>
        <end position="1603"/>
    </location>
</feature>
<dbReference type="GO" id="GO:0046872">
    <property type="term" value="F:metal ion binding"/>
    <property type="evidence" value="ECO:0007669"/>
    <property type="project" value="UniProtKB-KW"/>
</dbReference>
<evidence type="ECO:0000256" key="1">
    <source>
        <dbReference type="ARBA" id="ARBA00001947"/>
    </source>
</evidence>
<dbReference type="FunFam" id="3.40.50.300:FF:000135">
    <property type="entry name" value="DNA repair helicase RAD3, putative"/>
    <property type="match status" value="1"/>
</dbReference>
<dbReference type="Proteomes" id="UP000646827">
    <property type="component" value="Unassembled WGS sequence"/>
</dbReference>
<evidence type="ECO:0000256" key="14">
    <source>
        <dbReference type="ARBA" id="ARBA00022840"/>
    </source>
</evidence>
<dbReference type="HAMAP" id="MF_00041">
    <property type="entry name" value="Cys_tRNA_synth"/>
    <property type="match status" value="1"/>
</dbReference>
<dbReference type="FunFam" id="3.30.70.600:FF:000002">
    <property type="entry name" value="40S ribosomal protein S20"/>
    <property type="match status" value="1"/>
</dbReference>
<dbReference type="GO" id="GO:0005524">
    <property type="term" value="F:ATP binding"/>
    <property type="evidence" value="ECO:0007669"/>
    <property type="project" value="UniProtKB-KW"/>
</dbReference>
<keyword evidence="19" id="KW-0234">DNA repair</keyword>
<dbReference type="SUPFAM" id="SSF52540">
    <property type="entry name" value="P-loop containing nucleoside triphosphate hydrolases"/>
    <property type="match status" value="1"/>
</dbReference>
<dbReference type="InterPro" id="IPR013020">
    <property type="entry name" value="Rad3/Chl1-like"/>
</dbReference>
<evidence type="ECO:0000256" key="15">
    <source>
        <dbReference type="ARBA" id="ARBA00022980"/>
    </source>
</evidence>
<dbReference type="GO" id="GO:0004817">
    <property type="term" value="F:cysteine-tRNA ligase activity"/>
    <property type="evidence" value="ECO:0007669"/>
    <property type="project" value="InterPro"/>
</dbReference>
<dbReference type="CDD" id="cd18788">
    <property type="entry name" value="SF2_C_XPD"/>
    <property type="match status" value="1"/>
</dbReference>
<keyword evidence="12" id="KW-0347">Helicase</keyword>
<dbReference type="SUPFAM" id="SSF54999">
    <property type="entry name" value="Ribosomal protein S10"/>
    <property type="match status" value="1"/>
</dbReference>
<dbReference type="HAMAP" id="MF_00508">
    <property type="entry name" value="Ribosomal_uS10"/>
    <property type="match status" value="1"/>
</dbReference>
<keyword evidence="10" id="KW-0227">DNA damage</keyword>
<dbReference type="EC" id="5.6.2.3" evidence="23"/>
<keyword evidence="14" id="KW-0067">ATP-binding</keyword>
<evidence type="ECO:0000256" key="6">
    <source>
        <dbReference type="ARBA" id="ARBA00022485"/>
    </source>
</evidence>
<dbReference type="GO" id="GO:0003735">
    <property type="term" value="F:structural constituent of ribosome"/>
    <property type="evidence" value="ECO:0007669"/>
    <property type="project" value="InterPro"/>
</dbReference>
<evidence type="ECO:0000256" key="24">
    <source>
        <dbReference type="ARBA" id="ARBA00048954"/>
    </source>
</evidence>
<dbReference type="GO" id="GO:0051539">
    <property type="term" value="F:4 iron, 4 sulfur cluster binding"/>
    <property type="evidence" value="ECO:0007669"/>
    <property type="project" value="UniProtKB-KW"/>
</dbReference>
<keyword evidence="8" id="KW-0479">Metal-binding</keyword>
<evidence type="ECO:0000256" key="18">
    <source>
        <dbReference type="ARBA" id="ARBA00023125"/>
    </source>
</evidence>
<evidence type="ECO:0000256" key="17">
    <source>
        <dbReference type="ARBA" id="ARBA00023014"/>
    </source>
</evidence>
<sequence length="1653" mass="187405">MSYVAKNSTQKPGLEEQAQPKIHRIRITLTSRNVKNLEKVSADLIQRAKDKQLKVKGPVRLPTKVLRITTRKSPCGNGSETFDKFEMRIHKRLIDLHSPSEIVKQITSITIESGVEVEGHCVLEMPSGTGKTVSLLSLIVAYQMQHPEDHRKLVYCSRTVPEIEKALAELRQLMRYRQEQGLDDNYFGIGLTSRKNLCLHPVVSRERKGKVVDSKCRNMTASWVRAKAGKGKGAVNNTDNTQEDMEVDSNVELCDFYEQLDAMNSPNPIPKGIYTLADLKAYCEKMKFCPYYLVRRALPFANIVIYSYHYMLDPKVAELVSKELSKDAIVVFDEAHNIDNVCIEALSIDLTRPILDAGARSVSMLADRIQEIKDTDAKRLRNEYSKLVEGLRDASAARDEDTFMANPVLPDDLLKEAIPGNIRRAEHFVAFLRRFIEYLKTRMRVMHVVAETPVSFLQHLKDVTYIERKPLRFCAERLTSLVRTLELTDLEHYSSLQKIAAFATLVATYDKGFMLILEPFESETATIPNPVFHFTCLDASIAIKPIFERFSTVVITSGTLSPLDMYPKMLNFQAVVQESYAMTLTRNCFLPMIITRGSDQVAVSSKFEVRNDPAVVRNFGQIMVEFSKIVPDGVVCFFPSYLYMEQIVSMWNDMGILNEAWKHKLIFVETPDAAETSMALANYRKACDNGRGAILLSVARGKVSEGIDFDHNYGRAVLMFGIPYQYTESRILKARLEYLRDNHHIRENDFLTFDAMRHAAQCAGRVIRGKTDYGLMVFADKRFARADKRAKLPKWINQYVTDASTNLSTDMALVVAKKFLRTMAQPFEINQSGVSLWTLKDIEARQKASTIAIRTVIFLMRLVSLSLRIFAKKHHPLRSFSSMATLNNRVQPKWHVPSETKTADKPVLKLYNSLTKSKTEFIPKRPGHISWYNCGPTVYDAAHMGHARTYLSMDIIRRVLQSYFGYQVQFVQNVTDIDDKIILRARQQYLFNNLKNSTDGLNADLIQQVEKYWNDYATSKFATVEGAAVEATSDWAAFEAKMTPERLAQAVLTDEKFKMHFSALQTSRLAIEAAKATLSQGNQTKESAYALLDASQDIVSLALDKAEGENVTDSKIFRELPAYWEDMYFKDMKELNVLAPSVKTRVSEFVPEIVAYVEKIIANGYAYEANGSVYFDTARFDGHCGHYYAKLQPTSKGDTALIEDGEGSLGAKLQGKRNPSDFALWKSSKPGEPVWDSPWGKGRPGWHIECSVMASAVLGDNMDIHSGGIDLAFPHHDNELAQAEAYYDCPQWVNYFLHAGHLHVEGQKMSKSLKNFITIQEALKMYTPRQMRLFFLTHPWHTKMDFKQSSMQEAIQIETTIKNLMDNVAALGHRIRSDGSRGSTLLPGGDITHRWRNDENELSAFFRDRVDAVHAALCDSINTPVVLDEIMALTTYTNKYLVKGASYVNIDVLEDITSWISGMMETFGIEMGANAKSSSDADQEFLMNCLRTLSSFRDRVRQFALDKKDPKEYLKLCDELRDQHLAELGVALDDQKDGTALVKLLSPEEVKKARDEKIAQQAAKVAKAAAAKAQRLQKGFDRLQKGKKSPEEIETERKQENAEMSKNQLKKLAKEIELQKGLHSEYQKYTTFLMESGKSDDLDGYEAYLEQTK</sequence>
<dbReference type="GO" id="GO:0045951">
    <property type="term" value="P:positive regulation of mitotic recombination"/>
    <property type="evidence" value="ECO:0007669"/>
    <property type="project" value="TreeGrafter"/>
</dbReference>
<evidence type="ECO:0000256" key="2">
    <source>
        <dbReference type="ARBA" id="ARBA00001966"/>
    </source>
</evidence>
<dbReference type="InterPro" id="IPR009080">
    <property type="entry name" value="tRNAsynth_Ia_anticodon-bd"/>
</dbReference>
<feature type="region of interest" description="Disordered" evidence="25">
    <location>
        <begin position="1580"/>
        <end position="1606"/>
    </location>
</feature>
<dbReference type="GO" id="GO:0016818">
    <property type="term" value="F:hydrolase activity, acting on acid anhydrides, in phosphorus-containing anhydrides"/>
    <property type="evidence" value="ECO:0007669"/>
    <property type="project" value="InterPro"/>
</dbReference>
<dbReference type="CDD" id="cd00672">
    <property type="entry name" value="CysRS_core"/>
    <property type="match status" value="1"/>
</dbReference>
<evidence type="ECO:0000256" key="13">
    <source>
        <dbReference type="ARBA" id="ARBA00022833"/>
    </source>
</evidence>
<dbReference type="Pfam" id="PF06733">
    <property type="entry name" value="DEAD_2"/>
    <property type="match status" value="1"/>
</dbReference>
<dbReference type="FunFam" id="3.40.50.300:FF:000128">
    <property type="entry name" value="Putative DNA repair helicase RAD3"/>
    <property type="match status" value="1"/>
</dbReference>
<dbReference type="SMART" id="SM00488">
    <property type="entry name" value="DEXDc2"/>
    <property type="match status" value="1"/>
</dbReference>
<dbReference type="InterPro" id="IPR014013">
    <property type="entry name" value="Helic_SF1/SF2_ATP-bd_DinG/Rad3"/>
</dbReference>
<dbReference type="GO" id="GO:0003684">
    <property type="term" value="F:damaged DNA binding"/>
    <property type="evidence" value="ECO:0007669"/>
    <property type="project" value="TreeGrafter"/>
</dbReference>
<keyword evidence="9" id="KW-0547">Nucleotide-binding</keyword>
<dbReference type="Pfam" id="PF00338">
    <property type="entry name" value="Ribosomal_S10"/>
    <property type="match status" value="1"/>
</dbReference>